<dbReference type="NCBIfam" id="TIGR01200">
    <property type="entry name" value="GLPGLI"/>
    <property type="match status" value="1"/>
</dbReference>
<comment type="caution">
    <text evidence="1">The sequence shown here is derived from an EMBL/GenBank/DDBJ whole genome shotgun (WGS) entry which is preliminary data.</text>
</comment>
<gene>
    <name evidence="1" type="ORF">GCM10010993_07530</name>
</gene>
<sequence length="269" mass="31431">MLSFVFVLLFNFSAVEIQEKDTSEYAVFYEVEFRSDSTDLDFVSKDIMVLFVGKNVSKFRNFYQMKRDSLIKEAAAQNMDVDNFIPYLNQVQKPKMSYAIVKDWGKKVYEYHDLIFPDHFVFESSLNGNNWEVLDEFDEYEGHKVQRAITNHGGRVWEAWFSAEIPINDGPYVFGNLPGLILKINDSKNHYSFQMIKIEKKNEVLSHKAKRKPIKTTRSKFFEMQHDFNTNVIGKMVSGGVTLTDANQAKDVQKRYDRKNNPLEIKVID</sequence>
<name>A0ABQ1LZZ2_9BACT</name>
<proteinExistence type="predicted"/>
<organism evidence="1 2">
    <name type="scientific">Belliella aquatica</name>
    <dbReference type="NCBI Taxonomy" id="1323734"/>
    <lineage>
        <taxon>Bacteria</taxon>
        <taxon>Pseudomonadati</taxon>
        <taxon>Bacteroidota</taxon>
        <taxon>Cytophagia</taxon>
        <taxon>Cytophagales</taxon>
        <taxon>Cyclobacteriaceae</taxon>
        <taxon>Belliella</taxon>
    </lineage>
</organism>
<reference evidence="2" key="1">
    <citation type="journal article" date="2019" name="Int. J. Syst. Evol. Microbiol.">
        <title>The Global Catalogue of Microorganisms (GCM) 10K type strain sequencing project: providing services to taxonomists for standard genome sequencing and annotation.</title>
        <authorList>
            <consortium name="The Broad Institute Genomics Platform"/>
            <consortium name="The Broad Institute Genome Sequencing Center for Infectious Disease"/>
            <person name="Wu L."/>
            <person name="Ma J."/>
        </authorList>
    </citation>
    <scope>NUCLEOTIDE SEQUENCE [LARGE SCALE GENOMIC DNA]</scope>
    <source>
        <strain evidence="2">CGMCC 1.12479</strain>
    </source>
</reference>
<dbReference type="RefSeq" id="WP_188439861.1">
    <property type="nucleotide sequence ID" value="NZ_BMFD01000002.1"/>
</dbReference>
<evidence type="ECO:0000313" key="2">
    <source>
        <dbReference type="Proteomes" id="UP000635885"/>
    </source>
</evidence>
<evidence type="ECO:0000313" key="1">
    <source>
        <dbReference type="EMBL" id="GGC31111.1"/>
    </source>
</evidence>
<dbReference type="EMBL" id="BMFD01000002">
    <property type="protein sequence ID" value="GGC31111.1"/>
    <property type="molecule type" value="Genomic_DNA"/>
</dbReference>
<dbReference type="Proteomes" id="UP000635885">
    <property type="component" value="Unassembled WGS sequence"/>
</dbReference>
<keyword evidence="2" id="KW-1185">Reference proteome</keyword>
<evidence type="ECO:0008006" key="3">
    <source>
        <dbReference type="Google" id="ProtNLM"/>
    </source>
</evidence>
<dbReference type="Pfam" id="PF09697">
    <property type="entry name" value="Porph_ging"/>
    <property type="match status" value="1"/>
</dbReference>
<dbReference type="InterPro" id="IPR005901">
    <property type="entry name" value="GLPGLI"/>
</dbReference>
<accession>A0ABQ1LZZ2</accession>
<protein>
    <recommendedName>
        <fullName evidence="3">GLPGLI family protein</fullName>
    </recommendedName>
</protein>